<dbReference type="InterPro" id="IPR009003">
    <property type="entry name" value="Peptidase_S1_PA"/>
</dbReference>
<protein>
    <submittedName>
        <fullName evidence="1">Trypsin-like peptidase domain-containing protein</fullName>
    </submittedName>
</protein>
<sequence length="134" mass="13945">MVGVHDLAGRPRGTGFLADHHGTVITSHEAVDGLARLVLHAPGGRTCVVDADAVTPLPALDLALVRSEGLGLDPLPVTARDRVASGTYVTLAAGCWREARVLGATTVTYTATDRFHRLDDALELAIGTAGRDAL</sequence>
<dbReference type="Pfam" id="PF13365">
    <property type="entry name" value="Trypsin_2"/>
    <property type="match status" value="1"/>
</dbReference>
<gene>
    <name evidence="1" type="ORF">G3I38_06375</name>
</gene>
<proteinExistence type="predicted"/>
<evidence type="ECO:0000313" key="1">
    <source>
        <dbReference type="EMBL" id="NEC78878.1"/>
    </source>
</evidence>
<dbReference type="EMBL" id="JAAGMU010000338">
    <property type="protein sequence ID" value="NEC78878.1"/>
    <property type="molecule type" value="Genomic_DNA"/>
</dbReference>
<dbReference type="AlphaFoldDB" id="A0A6G3TXW1"/>
<reference evidence="1" key="1">
    <citation type="submission" date="2020-01" db="EMBL/GenBank/DDBJ databases">
        <title>Insect and environment-associated Actinomycetes.</title>
        <authorList>
            <person name="Currrie C."/>
            <person name="Chevrette M."/>
            <person name="Carlson C."/>
            <person name="Stubbendieck R."/>
            <person name="Wendt-Pienkowski E."/>
        </authorList>
    </citation>
    <scope>NUCLEOTIDE SEQUENCE</scope>
    <source>
        <strain evidence="1">SID7958</strain>
    </source>
</reference>
<organism evidence="1">
    <name type="scientific">Streptomyces sp. SID7958</name>
    <dbReference type="NCBI Taxonomy" id="2706093"/>
    <lineage>
        <taxon>Bacteria</taxon>
        <taxon>Bacillati</taxon>
        <taxon>Actinomycetota</taxon>
        <taxon>Actinomycetes</taxon>
        <taxon>Kitasatosporales</taxon>
        <taxon>Streptomycetaceae</taxon>
        <taxon>Streptomyces</taxon>
    </lineage>
</organism>
<feature type="non-terminal residue" evidence="1">
    <location>
        <position position="134"/>
    </location>
</feature>
<name>A0A6G3TXW1_9ACTN</name>
<dbReference type="SUPFAM" id="SSF50494">
    <property type="entry name" value="Trypsin-like serine proteases"/>
    <property type="match status" value="1"/>
</dbReference>
<accession>A0A6G3TXW1</accession>
<comment type="caution">
    <text evidence="1">The sequence shown here is derived from an EMBL/GenBank/DDBJ whole genome shotgun (WGS) entry which is preliminary data.</text>
</comment>
<dbReference type="Gene3D" id="2.40.10.120">
    <property type="match status" value="1"/>
</dbReference>